<dbReference type="Ensembl" id="ENSATET00000042412.2">
    <property type="protein sequence ID" value="ENSATEP00000043053.1"/>
    <property type="gene ID" value="ENSATEG00000010271.3"/>
</dbReference>
<protein>
    <recommendedName>
        <fullName evidence="9">Zinc finger RNA-binding protein</fullName>
    </recommendedName>
</protein>
<dbReference type="PROSITE" id="PS51703">
    <property type="entry name" value="DZF"/>
    <property type="match status" value="1"/>
</dbReference>
<evidence type="ECO:0000256" key="3">
    <source>
        <dbReference type="ARBA" id="ARBA00022473"/>
    </source>
</evidence>
<feature type="compositionally biased region" description="Low complexity" evidence="10">
    <location>
        <begin position="422"/>
        <end position="461"/>
    </location>
</feature>
<reference evidence="12" key="3">
    <citation type="submission" date="2025-09" db="UniProtKB">
        <authorList>
            <consortium name="Ensembl"/>
        </authorList>
    </citation>
    <scope>IDENTIFICATION</scope>
</reference>
<evidence type="ECO:0000256" key="7">
    <source>
        <dbReference type="ARBA" id="ARBA00023125"/>
    </source>
</evidence>
<dbReference type="InterPro" id="IPR049401">
    <property type="entry name" value="DZF_dom_N"/>
</dbReference>
<dbReference type="GO" id="GO:0008270">
    <property type="term" value="F:zinc ion binding"/>
    <property type="evidence" value="ECO:0007669"/>
    <property type="project" value="InterPro"/>
</dbReference>
<dbReference type="GeneTree" id="ENSGT00940000155290"/>
<feature type="compositionally biased region" description="Basic and acidic residues" evidence="10">
    <location>
        <begin position="1051"/>
        <end position="1063"/>
    </location>
</feature>
<dbReference type="PANTHER" id="PTHR45762:SF21">
    <property type="entry name" value="ZINC FINGER RNA-BINDING PROTEIN"/>
    <property type="match status" value="1"/>
</dbReference>
<keyword evidence="13" id="KW-1185">Reference proteome</keyword>
<dbReference type="GO" id="GO:0003677">
    <property type="term" value="F:DNA binding"/>
    <property type="evidence" value="ECO:0007669"/>
    <property type="project" value="UniProtKB-KW"/>
</dbReference>
<dbReference type="FunFam" id="3.30.160.60:FF:000153">
    <property type="entry name" value="Zinc finger RNA-binding protein 2"/>
    <property type="match status" value="1"/>
</dbReference>
<evidence type="ECO:0000256" key="2">
    <source>
        <dbReference type="ARBA" id="ARBA00004496"/>
    </source>
</evidence>
<dbReference type="Pfam" id="PF12874">
    <property type="entry name" value="zf-met"/>
    <property type="match status" value="3"/>
</dbReference>
<dbReference type="Gene3D" id="1.10.1410.40">
    <property type="match status" value="1"/>
</dbReference>
<dbReference type="FunFam" id="3.30.460.10:FF:000010">
    <property type="entry name" value="Zinc finger RNA-binding protein 2"/>
    <property type="match status" value="1"/>
</dbReference>
<evidence type="ECO:0000256" key="9">
    <source>
        <dbReference type="ARBA" id="ARBA00041195"/>
    </source>
</evidence>
<reference evidence="12" key="1">
    <citation type="submission" date="2021-04" db="EMBL/GenBank/DDBJ databases">
        <authorList>
            <consortium name="Wellcome Sanger Institute Data Sharing"/>
        </authorList>
    </citation>
    <scope>NUCLEOTIDE SEQUENCE [LARGE SCALE GENOMIC DNA]</scope>
</reference>
<feature type="region of interest" description="Disordered" evidence="10">
    <location>
        <begin position="700"/>
        <end position="720"/>
    </location>
</feature>
<evidence type="ECO:0000259" key="11">
    <source>
        <dbReference type="PROSITE" id="PS51703"/>
    </source>
</evidence>
<name>A0A7N6A3D0_ANATE</name>
<keyword evidence="7" id="KW-0238">DNA-binding</keyword>
<evidence type="ECO:0000256" key="10">
    <source>
        <dbReference type="SAM" id="MobiDB-lite"/>
    </source>
</evidence>
<organism evidence="12 13">
    <name type="scientific">Anabas testudineus</name>
    <name type="common">Climbing perch</name>
    <name type="synonym">Anthias testudineus</name>
    <dbReference type="NCBI Taxonomy" id="64144"/>
    <lineage>
        <taxon>Eukaryota</taxon>
        <taxon>Metazoa</taxon>
        <taxon>Chordata</taxon>
        <taxon>Craniata</taxon>
        <taxon>Vertebrata</taxon>
        <taxon>Euteleostomi</taxon>
        <taxon>Actinopterygii</taxon>
        <taxon>Neopterygii</taxon>
        <taxon>Teleostei</taxon>
        <taxon>Neoteleostei</taxon>
        <taxon>Acanthomorphata</taxon>
        <taxon>Anabantaria</taxon>
        <taxon>Anabantiformes</taxon>
        <taxon>Anabantoidei</taxon>
        <taxon>Anabantidae</taxon>
        <taxon>Anabas</taxon>
    </lineage>
</organism>
<dbReference type="SMART" id="SM00572">
    <property type="entry name" value="DZF"/>
    <property type="match status" value="1"/>
</dbReference>
<dbReference type="Gene3D" id="3.30.460.10">
    <property type="entry name" value="Beta Polymerase, domain 2"/>
    <property type="match status" value="1"/>
</dbReference>
<dbReference type="InterPro" id="IPR013087">
    <property type="entry name" value="Znf_C2H2_type"/>
</dbReference>
<dbReference type="Pfam" id="PF07528">
    <property type="entry name" value="DZF_N"/>
    <property type="match status" value="1"/>
</dbReference>
<evidence type="ECO:0000256" key="6">
    <source>
        <dbReference type="ARBA" id="ARBA00022884"/>
    </source>
</evidence>
<dbReference type="AlphaFoldDB" id="A0A7N6A3D0"/>
<evidence type="ECO:0000256" key="4">
    <source>
        <dbReference type="ARBA" id="ARBA00022490"/>
    </source>
</evidence>
<reference evidence="12" key="2">
    <citation type="submission" date="2025-08" db="UniProtKB">
        <authorList>
            <consortium name="Ensembl"/>
        </authorList>
    </citation>
    <scope>IDENTIFICATION</scope>
</reference>
<dbReference type="GO" id="GO:0071011">
    <property type="term" value="C:precatalytic spliceosome"/>
    <property type="evidence" value="ECO:0007669"/>
    <property type="project" value="TreeGrafter"/>
</dbReference>
<dbReference type="SMART" id="SM00355">
    <property type="entry name" value="ZnF_C2H2"/>
    <property type="match status" value="3"/>
</dbReference>
<comment type="subcellular location">
    <subcellularLocation>
        <location evidence="2">Cytoplasm</location>
    </subcellularLocation>
    <subcellularLocation>
        <location evidence="1">Nucleus</location>
    </subcellularLocation>
</comment>
<dbReference type="FunFam" id="3.30.160.60:FF:000210">
    <property type="entry name" value="Zinc finger RNA-binding protein 2"/>
    <property type="match status" value="1"/>
</dbReference>
<dbReference type="InterPro" id="IPR006561">
    <property type="entry name" value="DZF_dom"/>
</dbReference>
<dbReference type="Proteomes" id="UP000265040">
    <property type="component" value="Chromosome 9"/>
</dbReference>
<dbReference type="PROSITE" id="PS00028">
    <property type="entry name" value="ZINC_FINGER_C2H2_1"/>
    <property type="match status" value="1"/>
</dbReference>
<dbReference type="PANTHER" id="PTHR45762">
    <property type="entry name" value="ZINC FINGER RNA-BINDING PROTEIN"/>
    <property type="match status" value="1"/>
</dbReference>
<dbReference type="InterPro" id="IPR043519">
    <property type="entry name" value="NT_sf"/>
</dbReference>
<accession>A0A7N6A3D0</accession>
<keyword evidence="8" id="KW-0539">Nucleus</keyword>
<dbReference type="InterPro" id="IPR003604">
    <property type="entry name" value="Matrin/U1-like-C_Znf_C2H2"/>
</dbReference>
<keyword evidence="4" id="KW-0963">Cytoplasm</keyword>
<dbReference type="GO" id="GO:0005737">
    <property type="term" value="C:cytoplasm"/>
    <property type="evidence" value="ECO:0007669"/>
    <property type="project" value="UniProtKB-SubCell"/>
</dbReference>
<dbReference type="SUPFAM" id="SSF57667">
    <property type="entry name" value="beta-beta-alpha zinc fingers"/>
    <property type="match status" value="3"/>
</dbReference>
<dbReference type="Pfam" id="PF20965">
    <property type="entry name" value="DZF_C"/>
    <property type="match status" value="1"/>
</dbReference>
<feature type="region of interest" description="Disordered" evidence="10">
    <location>
        <begin position="518"/>
        <end position="547"/>
    </location>
</feature>
<evidence type="ECO:0000256" key="1">
    <source>
        <dbReference type="ARBA" id="ARBA00004123"/>
    </source>
</evidence>
<dbReference type="GO" id="GO:0003727">
    <property type="term" value="F:single-stranded RNA binding"/>
    <property type="evidence" value="ECO:0007669"/>
    <property type="project" value="TreeGrafter"/>
</dbReference>
<dbReference type="InterPro" id="IPR049402">
    <property type="entry name" value="DZF_dom_C"/>
</dbReference>
<feature type="region of interest" description="Disordered" evidence="10">
    <location>
        <begin position="107"/>
        <end position="132"/>
    </location>
</feature>
<feature type="region of interest" description="Disordered" evidence="10">
    <location>
        <begin position="1029"/>
        <end position="1063"/>
    </location>
</feature>
<dbReference type="FunFam" id="3.30.160.60:FF:000439">
    <property type="entry name" value="Zinc finger RNA-binding protein 2"/>
    <property type="match status" value="1"/>
</dbReference>
<keyword evidence="3" id="KW-0217">Developmental protein</keyword>
<evidence type="ECO:0000256" key="8">
    <source>
        <dbReference type="ARBA" id="ARBA00023242"/>
    </source>
</evidence>
<feature type="region of interest" description="Disordered" evidence="10">
    <location>
        <begin position="406"/>
        <end position="462"/>
    </location>
</feature>
<keyword evidence="5" id="KW-0677">Repeat</keyword>
<keyword evidence="6" id="KW-0694">RNA-binding</keyword>
<proteinExistence type="predicted"/>
<feature type="domain" description="DZF" evidence="11">
    <location>
        <begin position="700"/>
        <end position="1062"/>
    </location>
</feature>
<feature type="region of interest" description="Disordered" evidence="10">
    <location>
        <begin position="339"/>
        <end position="364"/>
    </location>
</feature>
<dbReference type="SMART" id="SM00451">
    <property type="entry name" value="ZnF_U1"/>
    <property type="match status" value="3"/>
</dbReference>
<dbReference type="Gene3D" id="3.30.160.60">
    <property type="entry name" value="Classic Zinc Finger"/>
    <property type="match status" value="3"/>
</dbReference>
<evidence type="ECO:0000313" key="13">
    <source>
        <dbReference type="Proteomes" id="UP000265040"/>
    </source>
</evidence>
<evidence type="ECO:0000313" key="12">
    <source>
        <dbReference type="Ensembl" id="ENSATEP00000043053.1"/>
    </source>
</evidence>
<dbReference type="FunFam" id="1.10.1410.40:FF:000001">
    <property type="entry name" value="interleukin enhancer-binding factor 3 isoform X1"/>
    <property type="match status" value="1"/>
</dbReference>
<gene>
    <name evidence="12" type="primary">ZFR</name>
</gene>
<evidence type="ECO:0000256" key="5">
    <source>
        <dbReference type="ARBA" id="ARBA00022737"/>
    </source>
</evidence>
<sequence length="1063" mass="116040">MIPICPVVSFTYVPSRVGEDAKMATGNYFGFTHGAAAQYSQQPAAGLAYTHPTTVASYTVHQAPVAAHTVAAAYAPTAATVAVARPAPVAVAAATAAAYGGYQPTHATTDYGYPQRQPEVPPPPPPVTSQNYQDSYSYVRSSAPAVAYDSKQYYQQPTATAAVAAAQPQPTVADSYYQTAPKPGYSQGVTSYTQSQQTRQVTVIKPAAPSPASSTFSIYPVTSTVQPVAAAASVVPSYSQSPTYSTNAVTYSGTSYSGYEAAVYSAASSYYQQQQQQKQAVAAVAATAAWTGNTFTKKPPFQSKQLRPKQPPKPPQIHYCDVCKISCAGPQTYKEHLEGQKHKKKEAALKVSQNSSSSSSGGGVLARNAQNQLRCELCDVSCTGADAYAAHIRGAKHQKVVKLHTKLGKPIPSTEPSMVTQTSSSTTAAPSKTTTTLSSSSSTSSPCVASSSSPATSSSPPYLKPVNIVGSTVAGVKNPLTTGLSVGSSASAGKKVNAPKINFVGGNKLQTTAKMEEVRVEAKVETKPPTPSSGSQDPKTEVSDSLSTSALAALQNDVQPVGHDYVEEVRNDEGKVIRFHCKLCECSFNDPNAKEMHLKGRRHRLQYKKKVNPDLQVEVKPSIRARKIQEEKMRKQMQKEEYWRRREEEERWRMEMRRYEEDMYWRRMEEEQHHWDERRRIPDGGYPQGPPGPPGLLGIRPGMPGLQPQGPVPPRRPDSSDDRYVMTKHAAIYPSEDELQSIQKIVSITERALKLVSDIITDQDKSKEEDKEKKEPTKDRALKGVMRVGVLAKGLLLRGDKNVNLVLLCSEKPTKNLLTRIVEHLPKQLTMVTPEKYEVKGSIQEAAIILTSCTEPKMQVTITLTSPVIREENGRDGDVTSGMVKDPADVLDRQKCLDALAALRHAKWFQVRNIIFLSYCSLMRSMCTFHSVKAMELLVEKAISSASAPLSPGDALRRVFECISSGILLPGGPGLIDPCEKKPIDTLTPMGEQQREDITSSAQFALRLLAFRQIHKVLGMDPLPQMNARFNVRNSRKRRRDNSDGTDSFEGEGKKDKKDYDSF</sequence>
<dbReference type="GO" id="GO:0003725">
    <property type="term" value="F:double-stranded RNA binding"/>
    <property type="evidence" value="ECO:0007669"/>
    <property type="project" value="TreeGrafter"/>
</dbReference>
<dbReference type="InterPro" id="IPR036236">
    <property type="entry name" value="Znf_C2H2_sf"/>
</dbReference>